<protein>
    <submittedName>
        <fullName evidence="2">von Willebrand factor A domain containing 8</fullName>
    </submittedName>
</protein>
<evidence type="ECO:0000259" key="1">
    <source>
        <dbReference type="Pfam" id="PF07728"/>
    </source>
</evidence>
<feature type="domain" description="ATPase dynein-related AAA" evidence="1">
    <location>
        <begin position="97"/>
        <end position="253"/>
    </location>
</feature>
<dbReference type="Proteomes" id="UP000257200">
    <property type="component" value="Unplaced"/>
</dbReference>
<accession>A0A3Q1H7A9</accession>
<dbReference type="InterPro" id="IPR027417">
    <property type="entry name" value="P-loop_NTPase"/>
</dbReference>
<dbReference type="InterPro" id="IPR039891">
    <property type="entry name" value="VWA8"/>
</dbReference>
<dbReference type="GO" id="GO:0016887">
    <property type="term" value="F:ATP hydrolysis activity"/>
    <property type="evidence" value="ECO:0007669"/>
    <property type="project" value="InterPro"/>
</dbReference>
<dbReference type="PANTHER" id="PTHR21610">
    <property type="entry name" value="VON WILLEBRAND FACTOR A DOMAIN-CONTAINING PROTEIN 8"/>
    <property type="match status" value="1"/>
</dbReference>
<evidence type="ECO:0000313" key="3">
    <source>
        <dbReference type="Proteomes" id="UP000257200"/>
    </source>
</evidence>
<dbReference type="InterPro" id="IPR011704">
    <property type="entry name" value="ATPase_dyneun-rel_AAA"/>
</dbReference>
<name>A0A3Q1H7A9_9TELE</name>
<reference evidence="2" key="2">
    <citation type="submission" date="2025-09" db="UniProtKB">
        <authorList>
            <consortium name="Ensembl"/>
        </authorList>
    </citation>
    <scope>IDENTIFICATION</scope>
</reference>
<sequence>MHSQILCSGTAAAVAARRMRHILGGVLGRDGWMWRTHEVKFLNTSSGDTVTIGEISYKLKAPQNPELVPVKHISDSLPQTVAQHLRWIMQKDLLGQDVFLIGPPGPLRRSIAMQYLELTKREVEYVALSRDTTETDLKQRREIRSGTAFYIDQCAVRAATQGRVLVLEGLEKAERNVLPVLNNLLENREMQLEDGRFLMSSERYDKLLQEHTKEELDSWKIVRVSEDFRVIALGLPVPKYKGNPLDPPLRSRFQARDIYYLPFKVISQLLSLATTLCSQESSNLGLPDFPVDNLLPALHILNAFPMLSSQQLIQRLYPYHSILGKDGRNAVEGVLSRFELLDGRRQPAPSAILNVSMAKDLEGHADVTLRVADKDVTCQVPAGTKDLRPPNSSPTFINTPSHSQLMAEMMQSHMAKDICLIGAKGCGKSVIAREFAEILGYSIEPVMLYQVNKGVITITDPPS</sequence>
<dbReference type="GeneTree" id="ENSGT00390000006601"/>
<evidence type="ECO:0000313" key="2">
    <source>
        <dbReference type="Ensembl" id="ENSAPOP00000024735.1"/>
    </source>
</evidence>
<dbReference type="PANTHER" id="PTHR21610:SF9">
    <property type="entry name" value="VON WILLEBRAND FACTOR A DOMAIN-CONTAINING PROTEIN 8"/>
    <property type="match status" value="1"/>
</dbReference>
<dbReference type="GO" id="GO:0005737">
    <property type="term" value="C:cytoplasm"/>
    <property type="evidence" value="ECO:0007669"/>
    <property type="project" value="TreeGrafter"/>
</dbReference>
<organism evidence="2 3">
    <name type="scientific">Acanthochromis polyacanthus</name>
    <name type="common">spiny chromis</name>
    <dbReference type="NCBI Taxonomy" id="80966"/>
    <lineage>
        <taxon>Eukaryota</taxon>
        <taxon>Metazoa</taxon>
        <taxon>Chordata</taxon>
        <taxon>Craniata</taxon>
        <taxon>Vertebrata</taxon>
        <taxon>Euteleostomi</taxon>
        <taxon>Actinopterygii</taxon>
        <taxon>Neopterygii</taxon>
        <taxon>Teleostei</taxon>
        <taxon>Neoteleostei</taxon>
        <taxon>Acanthomorphata</taxon>
        <taxon>Ovalentaria</taxon>
        <taxon>Pomacentridae</taxon>
        <taxon>Acanthochromis</taxon>
    </lineage>
</organism>
<proteinExistence type="predicted"/>
<dbReference type="AlphaFoldDB" id="A0A3Q1H7A9"/>
<dbReference type="Pfam" id="PF07728">
    <property type="entry name" value="AAA_5"/>
    <property type="match status" value="1"/>
</dbReference>
<keyword evidence="3" id="KW-1185">Reference proteome</keyword>
<dbReference type="Gene3D" id="3.40.50.300">
    <property type="entry name" value="P-loop containing nucleotide triphosphate hydrolases"/>
    <property type="match status" value="1"/>
</dbReference>
<dbReference type="GO" id="GO:0005524">
    <property type="term" value="F:ATP binding"/>
    <property type="evidence" value="ECO:0007669"/>
    <property type="project" value="InterPro"/>
</dbReference>
<dbReference type="Ensembl" id="ENSAPOT00000007997.1">
    <property type="protein sequence ID" value="ENSAPOP00000024735.1"/>
    <property type="gene ID" value="ENSAPOG00000007540.1"/>
</dbReference>
<reference evidence="2" key="1">
    <citation type="submission" date="2025-08" db="UniProtKB">
        <authorList>
            <consortium name="Ensembl"/>
        </authorList>
    </citation>
    <scope>IDENTIFICATION</scope>
</reference>
<dbReference type="SUPFAM" id="SSF52540">
    <property type="entry name" value="P-loop containing nucleoside triphosphate hydrolases"/>
    <property type="match status" value="1"/>
</dbReference>
<dbReference type="FunFam" id="3.40.50.300:FF:000587">
    <property type="entry name" value="von Willebrand factor A domain containing 8"/>
    <property type="match status" value="1"/>
</dbReference>